<dbReference type="Gene3D" id="3.30.420.40">
    <property type="match status" value="2"/>
</dbReference>
<evidence type="ECO:0000256" key="17">
    <source>
        <dbReference type="ARBA" id="ARBA00023268"/>
    </source>
</evidence>
<feature type="non-terminal residue" evidence="34">
    <location>
        <position position="1"/>
    </location>
</feature>
<feature type="binding site" evidence="29">
    <location>
        <position position="1358"/>
    </location>
    <ligand>
        <name>an N-acyl-D-mannosamine</name>
        <dbReference type="ChEBI" id="CHEBI:16062"/>
    </ligand>
</feature>
<evidence type="ECO:0000256" key="8">
    <source>
        <dbReference type="ARBA" id="ARBA00022679"/>
    </source>
</evidence>
<dbReference type="Pfam" id="PF00480">
    <property type="entry name" value="ROK"/>
    <property type="match status" value="1"/>
</dbReference>
<dbReference type="SUPFAM" id="SSF53067">
    <property type="entry name" value="Actin-like ATPase domain"/>
    <property type="match status" value="1"/>
</dbReference>
<feature type="binding site" evidence="30">
    <location>
        <position position="1349"/>
    </location>
    <ligand>
        <name>Zn(2+)</name>
        <dbReference type="ChEBI" id="CHEBI:29105"/>
        <note>structural</note>
    </ligand>
</feature>
<evidence type="ECO:0000256" key="3">
    <source>
        <dbReference type="ARBA" id="ARBA00007185"/>
    </source>
</evidence>
<evidence type="ECO:0000256" key="16">
    <source>
        <dbReference type="ARBA" id="ARBA00023014"/>
    </source>
</evidence>
<dbReference type="FunFam" id="3.30.420.40:FF:000060">
    <property type="entry name" value="Bifunctional UDP-N-acetylglucosamine 2-epimerase/N-acetylmannosamine kinase"/>
    <property type="match status" value="1"/>
</dbReference>
<keyword evidence="13" id="KW-0862">Zinc</keyword>
<evidence type="ECO:0000313" key="35">
    <source>
        <dbReference type="Proteomes" id="UP000886611"/>
    </source>
</evidence>
<evidence type="ECO:0000256" key="10">
    <source>
        <dbReference type="ARBA" id="ARBA00022741"/>
    </source>
</evidence>
<dbReference type="GO" id="GO:0008761">
    <property type="term" value="F:UDP-N-acetylglucosamine 2-epimerase activity"/>
    <property type="evidence" value="ECO:0007669"/>
    <property type="project" value="UniProtKB-ARBA"/>
</dbReference>
<comment type="catalytic activity">
    <reaction evidence="18">
        <text>an N-acyl-D-mannosamine + ATP = an N-acyl-D-mannosamine 6-phosphate + ADP + H(+)</text>
        <dbReference type="Rhea" id="RHEA:23832"/>
        <dbReference type="ChEBI" id="CHEBI:15378"/>
        <dbReference type="ChEBI" id="CHEBI:16062"/>
        <dbReference type="ChEBI" id="CHEBI:30616"/>
        <dbReference type="ChEBI" id="CHEBI:57666"/>
        <dbReference type="ChEBI" id="CHEBI:456216"/>
        <dbReference type="EC" id="2.7.1.60"/>
    </reaction>
    <physiologicalReaction direction="left-to-right" evidence="18">
        <dbReference type="Rhea" id="RHEA:23833"/>
    </physiologicalReaction>
</comment>
<dbReference type="Pfam" id="PF02350">
    <property type="entry name" value="Epimerase_2"/>
    <property type="match status" value="1"/>
</dbReference>
<evidence type="ECO:0000256" key="19">
    <source>
        <dbReference type="ARBA" id="ARBA00050904"/>
    </source>
</evidence>
<dbReference type="InterPro" id="IPR043129">
    <property type="entry name" value="ATPase_NBD"/>
</dbReference>
<dbReference type="SUPFAM" id="SSF53756">
    <property type="entry name" value="UDP-Glycosyltransferase/glycogen phosphorylase"/>
    <property type="match status" value="1"/>
</dbReference>
<dbReference type="FunFam" id="3.30.420.40:FF:000053">
    <property type="entry name" value="Bifunctional UDP-N-acetylglucosamine 2-epimerase/N-acetylmannosamine kinase"/>
    <property type="match status" value="1"/>
</dbReference>
<proteinExistence type="inferred from homology"/>
<dbReference type="CDD" id="cd24060">
    <property type="entry name" value="ASKHA_NBD_ROK_GNE"/>
    <property type="match status" value="1"/>
</dbReference>
<evidence type="ECO:0000256" key="13">
    <source>
        <dbReference type="ARBA" id="ARBA00022833"/>
    </source>
</evidence>
<evidence type="ECO:0000256" key="14">
    <source>
        <dbReference type="ARBA" id="ARBA00022840"/>
    </source>
</evidence>
<comment type="similarity">
    <text evidence="21">In the N-terminal section; belongs to the UDP-N-acetylglucosamine 2-epimerase family.</text>
</comment>
<dbReference type="CDD" id="cd03786">
    <property type="entry name" value="GTB_UDP-GlcNAc_2-Epimerase"/>
    <property type="match status" value="1"/>
</dbReference>
<dbReference type="InterPro" id="IPR015931">
    <property type="entry name" value="Acnase/IPM_dHydase_lsu_aba_1/3"/>
</dbReference>
<evidence type="ECO:0000256" key="28">
    <source>
        <dbReference type="PIRSR" id="PIRSR620004-1"/>
    </source>
</evidence>
<feature type="binding site" evidence="30">
    <location>
        <position position="1351"/>
    </location>
    <ligand>
        <name>Zn(2+)</name>
        <dbReference type="ChEBI" id="CHEBI:29105"/>
        <note>structural</note>
    </ligand>
</feature>
<protein>
    <recommendedName>
        <fullName evidence="26">Bifunctional UDP-N-acetylglucosamine 2-epimerase/N-acetylmannosamine kinase</fullName>
        <ecNumber evidence="24">2.7.1.60</ecNumber>
        <ecNumber evidence="25">3.2.1.183</ecNumber>
    </recommendedName>
    <alternativeName>
        <fullName evidence="27">UDP-GlcNAc-2-epimerase/ManAc kinase</fullName>
    </alternativeName>
</protein>
<feature type="binding site" evidence="30">
    <location>
        <position position="1356"/>
    </location>
    <ligand>
        <name>Zn(2+)</name>
        <dbReference type="ChEBI" id="CHEBI:29105"/>
        <note>structural</note>
    </ligand>
</feature>
<keyword evidence="5" id="KW-0963">Cytoplasm</keyword>
<evidence type="ECO:0000256" key="26">
    <source>
        <dbReference type="ARBA" id="ARBA00071183"/>
    </source>
</evidence>
<evidence type="ECO:0000256" key="2">
    <source>
        <dbReference type="ARBA" id="ARBA00004514"/>
    </source>
</evidence>
<evidence type="ECO:0000256" key="24">
    <source>
        <dbReference type="ARBA" id="ARBA00066377"/>
    </source>
</evidence>
<evidence type="ECO:0000256" key="30">
    <source>
        <dbReference type="PIRSR" id="PIRSR620004-3"/>
    </source>
</evidence>
<evidence type="ECO:0000256" key="7">
    <source>
        <dbReference type="ARBA" id="ARBA00022553"/>
    </source>
</evidence>
<feature type="binding site" evidence="29">
    <location>
        <position position="1247"/>
    </location>
    <ligand>
        <name>an N-acyl-D-mannosamine</name>
        <dbReference type="ChEBI" id="CHEBI:16062"/>
    </ligand>
</feature>
<keyword evidence="7" id="KW-0597">Phosphoprotein</keyword>
<dbReference type="NCBIfam" id="NF006757">
    <property type="entry name" value="PRK09277.1"/>
    <property type="match status" value="1"/>
</dbReference>
<evidence type="ECO:0000256" key="22">
    <source>
        <dbReference type="ARBA" id="ARBA00061321"/>
    </source>
</evidence>
<dbReference type="InterPro" id="IPR036008">
    <property type="entry name" value="Aconitase_4Fe-4S_dom"/>
</dbReference>
<dbReference type="SUPFAM" id="SSF53732">
    <property type="entry name" value="Aconitase iron-sulfur domain"/>
    <property type="match status" value="1"/>
</dbReference>
<dbReference type="GO" id="GO:0006047">
    <property type="term" value="P:UDP-N-acetylglucosamine metabolic process"/>
    <property type="evidence" value="ECO:0007669"/>
    <property type="project" value="InterPro"/>
</dbReference>
<evidence type="ECO:0000259" key="32">
    <source>
        <dbReference type="Pfam" id="PF00694"/>
    </source>
</evidence>
<feature type="binding site" evidence="29">
    <location>
        <position position="1259"/>
    </location>
    <ligand>
        <name>an N-acyl-D-mannosamine</name>
        <dbReference type="ChEBI" id="CHEBI:16062"/>
    </ligand>
</feature>
<dbReference type="PANTHER" id="PTHR11670">
    <property type="entry name" value="ACONITASE/IRON-RESPONSIVE ELEMENT FAMILY MEMBER"/>
    <property type="match status" value="1"/>
</dbReference>
<dbReference type="InterPro" id="IPR006249">
    <property type="entry name" value="Aconitase/IRP2"/>
</dbReference>
<keyword evidence="11" id="KW-0418">Kinase</keyword>
<evidence type="ECO:0000259" key="31">
    <source>
        <dbReference type="Pfam" id="PF00330"/>
    </source>
</evidence>
<keyword evidence="9" id="KW-0479">Metal-binding</keyword>
<comment type="subcellular location">
    <subcellularLocation>
        <location evidence="2">Cytoplasm</location>
        <location evidence="2">Cytosol</location>
    </subcellularLocation>
</comment>
<evidence type="ECO:0000256" key="15">
    <source>
        <dbReference type="ARBA" id="ARBA00023004"/>
    </source>
</evidence>
<keyword evidence="35" id="KW-1185">Reference proteome</keyword>
<dbReference type="InterPro" id="IPR020004">
    <property type="entry name" value="UDP-GlcNAc_Epase"/>
</dbReference>
<feature type="domain" description="UDP-N-acetylglucosamine 2-epimerase" evidence="33">
    <location>
        <begin position="806"/>
        <end position="1145"/>
    </location>
</feature>
<dbReference type="PRINTS" id="PR00415">
    <property type="entry name" value="ACONITASE"/>
</dbReference>
<feature type="non-terminal residue" evidence="34">
    <location>
        <position position="1492"/>
    </location>
</feature>
<dbReference type="EC" id="3.2.1.183" evidence="25"/>
<evidence type="ECO:0000256" key="6">
    <source>
        <dbReference type="ARBA" id="ARBA00022533"/>
    </source>
</evidence>
<dbReference type="GO" id="GO:0005829">
    <property type="term" value="C:cytosol"/>
    <property type="evidence" value="ECO:0007669"/>
    <property type="project" value="UniProtKB-SubCell"/>
</dbReference>
<sequence>MGWGGGGYGERTLRRSSQIIWLAAACKKGGTPATMSNPYAYLAEPLDPEDPENKFFNLHKLNDHRYDSLPFSIRILLESAIRNCDEFLVKKEDVENILNWSVTQYQNVEVPFKPARVILQDFTGVPAVVDFAAMRDAVKSLGGDPEKINPICPADLVIDHSIQWGSQAFKNMRIIPPGSGIIHQVNLEHLARVVFKYNAFYYPDSLVGTDSHTTMIDGLGVLGWGVGGIEAEAVMLGQPISMVLPEVIGYKVYGVPNPLVTSTDIVLTVTKHLRQVGVVGKFVEFFGPGVAELSIADRATIANMCPEYGATAAFFPVDDISIQYLRQTGRGEEKCLYIAKYLKAAGMFRNYSDTSQDPGFTQVVELDLGTVVSCCSGPKRPQDKVAVSDMKKDFEACLGAKQGFKGFQIASENHNATVDFAYSDQEFKLAHGSVVIAAITSCTNTSNPSVMLGAGLLAQKAVAAGLSVKPYVKTSLSPGSGVVSYYLKESGVMPYLSQLGFEIVGYGCMTCIGNSGPLPEQVVEAIIKGDLVAVGVLSGNRNFEGRVHPNTRANYLASPLLVIAYAVAGTIRIDFEKDPLDGKEIFLRDIWPTRQEIQEVERKFVIPAMFKEVYEKIETLDLQPPKSIIDAYVLLNFGDSVTTDHISPAGNIARNSPAARYLTSRGLTPREFNSYGSRRGNDAVMVRGTFANIRLFNKFLNKQSPQTIHLPSGEILDVFDAAKRYQKAGAPLIILAGKEYGSGSSRDWAAKGPYLLELYYKNIRKIKESMEKNNRKRKLRVCVATCNRADYSKLAPIMFGLKADPDNFELDVVVLGSHLIDDYGNTYRMIEQDDFDIHAKLHTIVRGEDEASMVESVGLALVKLPDVLNRLKPDVMIVHGDRFDALALATSAALMNIRILHVEGGEVSGTIDDSIRHAITKLAHYHVCCTRTAEQHLIAMCEDHDRILLAGCPSYDMLLSAMNKDNYMSILETWLGEDVKPHEYIVAVQHPVTTNIKHSLKMFELTLDALISFNKKTLILFPNIDAGSKEMVRVMRKKGIEQNPKFRAVKHVPFEQFIQLVAHAGCMIGNSSCGVREAGAFGTPVINLGTRQTGRETGENVLHVRDADTQNKIYHALELQFGKKYPCSKIYGDGNAVPRILKFLKTLDLNEPLQKKFCFPPVKECISQDIDFILETQSALAVDLGGTNLRVAIISMKGDIVQKYTESNPKTYEERIELILKMCVKAASEAVRFNCRILGVGISTGGRVNPHEGVVLHSTKLIQEWNSVDLRTPISDALHLPVWVDNDGNCAALAEKKFGHGKGVENFVTVITGTGIGGGIVHNNELIHGSGFCAAELGHIMVSVDGPECMCGSQGCIEAYSSGMALQREAKKLHDEDQLLVEGMSVKNDEPVTAIHLIQAAQMGNSKADSILRTAGVALGVGIVNILHMVNPSLVILSGVLASHYEESVKHVISQRALSSAQEVTVASSFLKEPALLGAASMVLDYATRRIH</sequence>
<dbReference type="GO" id="GO:0046872">
    <property type="term" value="F:metal ion binding"/>
    <property type="evidence" value="ECO:0007669"/>
    <property type="project" value="UniProtKB-KW"/>
</dbReference>
<evidence type="ECO:0000256" key="27">
    <source>
        <dbReference type="ARBA" id="ARBA00081985"/>
    </source>
</evidence>
<feature type="domain" description="Aconitase/3-isopropylmalate dehydratase large subunit alpha/beta/alpha" evidence="31">
    <location>
        <begin position="97"/>
        <end position="569"/>
    </location>
</feature>
<dbReference type="InterPro" id="IPR001030">
    <property type="entry name" value="Acoase/IPM_deHydtase_lsu_aba"/>
</dbReference>
<comment type="similarity">
    <text evidence="3">Belongs to the aconitase/IPM isomerase family.</text>
</comment>
<evidence type="ECO:0000256" key="5">
    <source>
        <dbReference type="ARBA" id="ARBA00022490"/>
    </source>
</evidence>
<evidence type="ECO:0000256" key="12">
    <source>
        <dbReference type="ARBA" id="ARBA00022801"/>
    </source>
</evidence>
<dbReference type="PROSITE" id="PS01244">
    <property type="entry name" value="ACONITASE_2"/>
    <property type="match status" value="1"/>
</dbReference>
<keyword evidence="12" id="KW-0378">Hydrolase</keyword>
<keyword evidence="10" id="KW-0547">Nucleotide-binding</keyword>
<evidence type="ECO:0000256" key="25">
    <source>
        <dbReference type="ARBA" id="ARBA00066960"/>
    </source>
</evidence>
<accession>A0A8X7XEX5</accession>
<dbReference type="NCBIfam" id="TIGR03568">
    <property type="entry name" value="NeuC_NnaA"/>
    <property type="match status" value="1"/>
</dbReference>
<dbReference type="FunFam" id="3.40.50.2000:FF:000013">
    <property type="entry name" value="Bifunctional UDP-N-acetylglucosamine 2-epimerase/N-acetylmannosamine kinase"/>
    <property type="match status" value="1"/>
</dbReference>
<organism evidence="34 35">
    <name type="scientific">Polypterus senegalus</name>
    <name type="common">Senegal bichir</name>
    <dbReference type="NCBI Taxonomy" id="55291"/>
    <lineage>
        <taxon>Eukaryota</taxon>
        <taxon>Metazoa</taxon>
        <taxon>Chordata</taxon>
        <taxon>Craniata</taxon>
        <taxon>Vertebrata</taxon>
        <taxon>Euteleostomi</taxon>
        <taxon>Actinopterygii</taxon>
        <taxon>Polypteriformes</taxon>
        <taxon>Polypteridae</taxon>
        <taxon>Polypterus</taxon>
    </lineage>
</organism>
<dbReference type="PROSITE" id="PS00450">
    <property type="entry name" value="ACONITASE_1"/>
    <property type="match status" value="1"/>
</dbReference>
<dbReference type="FunFam" id="3.30.499.10:FF:000005">
    <property type="entry name" value="cytoplasmic aconitate hydratase"/>
    <property type="match status" value="1"/>
</dbReference>
<feature type="binding site" evidence="29">
    <location>
        <position position="1339"/>
    </location>
    <ligand>
        <name>an N-acyl-D-mannosamine</name>
        <dbReference type="ChEBI" id="CHEBI:16062"/>
    </ligand>
</feature>
<evidence type="ECO:0000256" key="9">
    <source>
        <dbReference type="ARBA" id="ARBA00022723"/>
    </source>
</evidence>
<evidence type="ECO:0000256" key="21">
    <source>
        <dbReference type="ARBA" id="ARBA00061189"/>
    </source>
</evidence>
<dbReference type="Gene3D" id="3.40.50.2000">
    <property type="entry name" value="Glycogen Phosphorylase B"/>
    <property type="match status" value="2"/>
</dbReference>
<dbReference type="InterPro" id="IPR018136">
    <property type="entry name" value="Aconitase_4Fe-4S_BS"/>
</dbReference>
<dbReference type="CDD" id="cd01586">
    <property type="entry name" value="AcnA_IRP"/>
    <property type="match status" value="1"/>
</dbReference>
<comment type="similarity">
    <text evidence="22">In the C-terminal section; belongs to the ROK (NagC/XylR) family.</text>
</comment>
<dbReference type="InterPro" id="IPR000573">
    <property type="entry name" value="AconitaseA/IPMdHydase_ssu_swvl"/>
</dbReference>
<evidence type="ECO:0000256" key="18">
    <source>
        <dbReference type="ARBA" id="ARBA00050864"/>
    </source>
</evidence>
<keyword evidence="14" id="KW-0067">ATP-binding</keyword>
<dbReference type="GO" id="GO:0051539">
    <property type="term" value="F:4 iron, 4 sulfur cluster binding"/>
    <property type="evidence" value="ECO:0007669"/>
    <property type="project" value="UniProtKB-KW"/>
</dbReference>
<evidence type="ECO:0000256" key="29">
    <source>
        <dbReference type="PIRSR" id="PIRSR620004-2"/>
    </source>
</evidence>
<feature type="binding site" evidence="30">
    <location>
        <position position="1339"/>
    </location>
    <ligand>
        <name>Zn(2+)</name>
        <dbReference type="ChEBI" id="CHEBI:29105"/>
        <note>structural</note>
    </ligand>
</feature>
<comment type="cofactor">
    <cofactor evidence="1">
        <name>[4Fe-4S] cluster</name>
        <dbReference type="ChEBI" id="CHEBI:49883"/>
    </cofactor>
</comment>
<dbReference type="GO" id="GO:0004553">
    <property type="term" value="F:hydrolase activity, hydrolyzing O-glycosyl compounds"/>
    <property type="evidence" value="ECO:0007669"/>
    <property type="project" value="InterPro"/>
</dbReference>
<dbReference type="Gene3D" id="3.30.499.10">
    <property type="entry name" value="Aconitase, domain 3"/>
    <property type="match status" value="3"/>
</dbReference>
<dbReference type="FunFam" id="3.40.50.2000:FF:000015">
    <property type="entry name" value="Bifunctional UDP-N-acetylglucosamine 2-epimerase/N-acetylmannosamine kinase"/>
    <property type="match status" value="1"/>
</dbReference>
<dbReference type="EC" id="2.7.1.60" evidence="24"/>
<dbReference type="InterPro" id="IPR015928">
    <property type="entry name" value="Aconitase/3IPM_dehydase_swvl"/>
</dbReference>
<keyword evidence="15" id="KW-0408">Iron</keyword>
<keyword evidence="6" id="KW-0021">Allosteric enzyme</keyword>
<evidence type="ECO:0000256" key="4">
    <source>
        <dbReference type="ARBA" id="ARBA00022485"/>
    </source>
</evidence>
<keyword evidence="4" id="KW-0004">4Fe-4S</keyword>
<dbReference type="Gene3D" id="3.20.19.10">
    <property type="entry name" value="Aconitase, domain 4"/>
    <property type="match status" value="1"/>
</dbReference>
<dbReference type="Pfam" id="PF00330">
    <property type="entry name" value="Aconitase"/>
    <property type="match status" value="1"/>
</dbReference>
<dbReference type="Pfam" id="PF00694">
    <property type="entry name" value="Aconitase_C"/>
    <property type="match status" value="1"/>
</dbReference>
<name>A0A8X7XEX5_POLSE</name>
<dbReference type="Proteomes" id="UP000886611">
    <property type="component" value="Unassembled WGS sequence"/>
</dbReference>
<evidence type="ECO:0000256" key="11">
    <source>
        <dbReference type="ARBA" id="ARBA00022777"/>
    </source>
</evidence>
<comment type="pathway">
    <text evidence="20">Amino-sugar metabolism; N-acetylneuraminate biosynthesis.</text>
</comment>
<feature type="domain" description="Aconitase A/isopropylmalate dehydratase small subunit swivel" evidence="32">
    <location>
        <begin position="659"/>
        <end position="755"/>
    </location>
</feature>
<evidence type="ECO:0000256" key="23">
    <source>
        <dbReference type="ARBA" id="ARBA00064721"/>
    </source>
</evidence>
<dbReference type="GO" id="GO:0030350">
    <property type="term" value="F:iron-responsive element binding"/>
    <property type="evidence" value="ECO:0007669"/>
    <property type="project" value="UniProtKB-ARBA"/>
</dbReference>
<evidence type="ECO:0000259" key="33">
    <source>
        <dbReference type="Pfam" id="PF02350"/>
    </source>
</evidence>
<evidence type="ECO:0000313" key="34">
    <source>
        <dbReference type="EMBL" id="KAG2466926.1"/>
    </source>
</evidence>
<keyword evidence="17" id="KW-0511">Multifunctional enzyme</keyword>
<dbReference type="InterPro" id="IPR003331">
    <property type="entry name" value="UDP_GlcNAc_Epimerase_2_dom"/>
</dbReference>
<evidence type="ECO:0000256" key="1">
    <source>
        <dbReference type="ARBA" id="ARBA00001966"/>
    </source>
</evidence>
<comment type="catalytic activity">
    <reaction evidence="19">
        <text>UDP-N-acetyl-alpha-D-glucosamine + H2O = aldehydo-N-acetyl-D-mannosamine + UDP + H(+)</text>
        <dbReference type="Rhea" id="RHEA:30683"/>
        <dbReference type="ChEBI" id="CHEBI:15377"/>
        <dbReference type="ChEBI" id="CHEBI:15378"/>
        <dbReference type="ChEBI" id="CHEBI:17122"/>
        <dbReference type="ChEBI" id="CHEBI:57705"/>
        <dbReference type="ChEBI" id="CHEBI:58223"/>
        <dbReference type="EC" id="3.2.1.183"/>
    </reaction>
    <physiologicalReaction direction="left-to-right" evidence="19">
        <dbReference type="Rhea" id="RHEA:30684"/>
    </physiologicalReaction>
</comment>
<comment type="caution">
    <text evidence="34">The sequence shown here is derived from an EMBL/GenBank/DDBJ whole genome shotgun (WGS) entry which is preliminary data.</text>
</comment>
<keyword evidence="8" id="KW-0808">Transferase</keyword>
<dbReference type="EMBL" id="JAATIS010001241">
    <property type="protein sequence ID" value="KAG2466926.1"/>
    <property type="molecule type" value="Genomic_DNA"/>
</dbReference>
<dbReference type="InterPro" id="IPR000600">
    <property type="entry name" value="ROK"/>
</dbReference>
<evidence type="ECO:0000256" key="20">
    <source>
        <dbReference type="ARBA" id="ARBA00060599"/>
    </source>
</evidence>
<keyword evidence="16" id="KW-0411">Iron-sulfur</keyword>
<dbReference type="GO" id="GO:0009384">
    <property type="term" value="F:N-acylmannosamine kinase activity"/>
    <property type="evidence" value="ECO:0007669"/>
    <property type="project" value="UniProtKB-EC"/>
</dbReference>
<comment type="subunit">
    <text evidence="23">Homodimer. Homotetramer. Homohexamer. The hexameric form exhibits both enzyme activities, whereas the dimeric form only catalyzes the phosphorylation of N-acyl-D-mannosamine.</text>
</comment>
<feature type="binding site" evidence="29">
    <location>
        <position position="1336"/>
    </location>
    <ligand>
        <name>an N-acyl-D-mannosamine</name>
        <dbReference type="ChEBI" id="CHEBI:16062"/>
    </ligand>
</feature>
<feature type="binding site" evidence="29">
    <location>
        <position position="1287"/>
    </location>
    <ligand>
        <name>an N-acyl-D-mannosamine</name>
        <dbReference type="ChEBI" id="CHEBI:16062"/>
    </ligand>
</feature>
<reference evidence="34 35" key="1">
    <citation type="journal article" date="2021" name="Cell">
        <title>Tracing the genetic footprints of vertebrate landing in non-teleost ray-finned fishes.</title>
        <authorList>
            <person name="Bi X."/>
            <person name="Wang K."/>
            <person name="Yang L."/>
            <person name="Pan H."/>
            <person name="Jiang H."/>
            <person name="Wei Q."/>
            <person name="Fang M."/>
            <person name="Yu H."/>
            <person name="Zhu C."/>
            <person name="Cai Y."/>
            <person name="He Y."/>
            <person name="Gan X."/>
            <person name="Zeng H."/>
            <person name="Yu D."/>
            <person name="Zhu Y."/>
            <person name="Jiang H."/>
            <person name="Qiu Q."/>
            <person name="Yang H."/>
            <person name="Zhang Y.E."/>
            <person name="Wang W."/>
            <person name="Zhu M."/>
            <person name="He S."/>
            <person name="Zhang G."/>
        </authorList>
    </citation>
    <scope>NUCLEOTIDE SEQUENCE [LARGE SCALE GENOMIC DNA]</scope>
    <source>
        <strain evidence="34">Bchr_013</strain>
    </source>
</reference>
<feature type="active site" evidence="28">
    <location>
        <position position="1287"/>
    </location>
</feature>
<gene>
    <name evidence="34" type="primary">Aco1</name>
    <name evidence="34" type="ORF">GTO96_0020294</name>
</gene>
<dbReference type="SUPFAM" id="SSF52016">
    <property type="entry name" value="LeuD/IlvD-like"/>
    <property type="match status" value="1"/>
</dbReference>
<dbReference type="GO" id="GO:0005524">
    <property type="term" value="F:ATP binding"/>
    <property type="evidence" value="ECO:0007669"/>
    <property type="project" value="UniProtKB-KW"/>
</dbReference>